<keyword evidence="2" id="KW-0575">Peroxidase</keyword>
<organism evidence="2 3">
    <name type="scientific">Caulobacter radicis</name>
    <dbReference type="NCBI Taxonomy" id="2172650"/>
    <lineage>
        <taxon>Bacteria</taxon>
        <taxon>Pseudomonadati</taxon>
        <taxon>Pseudomonadota</taxon>
        <taxon>Alphaproteobacteria</taxon>
        <taxon>Caulobacterales</taxon>
        <taxon>Caulobacteraceae</taxon>
        <taxon>Caulobacter</taxon>
    </lineage>
</organism>
<proteinExistence type="predicted"/>
<evidence type="ECO:0000259" key="1">
    <source>
        <dbReference type="Pfam" id="PF02627"/>
    </source>
</evidence>
<dbReference type="InterPro" id="IPR004675">
    <property type="entry name" value="AhpD_core"/>
</dbReference>
<dbReference type="SUPFAM" id="SSF69118">
    <property type="entry name" value="AhpD-like"/>
    <property type="match status" value="1"/>
</dbReference>
<gene>
    <name evidence="2" type="ORF">DDF65_06055</name>
</gene>
<dbReference type="GO" id="GO:0051920">
    <property type="term" value="F:peroxiredoxin activity"/>
    <property type="evidence" value="ECO:0007669"/>
    <property type="project" value="InterPro"/>
</dbReference>
<dbReference type="NCBIfam" id="TIGR00778">
    <property type="entry name" value="ahpD_dom"/>
    <property type="match status" value="1"/>
</dbReference>
<protein>
    <submittedName>
        <fullName evidence="2">Alkylhydroperoxidase</fullName>
    </submittedName>
</protein>
<name>A0A2T9JQL4_9CAUL</name>
<dbReference type="InterPro" id="IPR003779">
    <property type="entry name" value="CMD-like"/>
</dbReference>
<dbReference type="AlphaFoldDB" id="A0A2T9JQL4"/>
<evidence type="ECO:0000313" key="3">
    <source>
        <dbReference type="Proteomes" id="UP000244913"/>
    </source>
</evidence>
<sequence>MTNTPRFAPFQLVPEVTKAMLAVETAINATSLEHSLAELVRLRASQINGCAFCIYMHVVDARQHGETDLRIQMLDAWRESPLYTDRERAALAWTESLTFIATTRAPDSDYALVKAQFSDAEIAALSLLIGQINSWNRLQVAARTGHAVQPAASAA</sequence>
<comment type="caution">
    <text evidence="2">The sequence shown here is derived from an EMBL/GenBank/DDBJ whole genome shotgun (WGS) entry which is preliminary data.</text>
</comment>
<dbReference type="Proteomes" id="UP000244913">
    <property type="component" value="Unassembled WGS sequence"/>
</dbReference>
<reference evidence="2 3" key="1">
    <citation type="submission" date="2018-04" db="EMBL/GenBank/DDBJ databases">
        <title>The genome sequence of Caulobacter sp. 736.</title>
        <authorList>
            <person name="Gao J."/>
            <person name="Sun J."/>
        </authorList>
    </citation>
    <scope>NUCLEOTIDE SEQUENCE [LARGE SCALE GENOMIC DNA]</scope>
    <source>
        <strain evidence="2 3">736</strain>
    </source>
</reference>
<evidence type="ECO:0000313" key="2">
    <source>
        <dbReference type="EMBL" id="PVM85984.1"/>
    </source>
</evidence>
<dbReference type="InterPro" id="IPR029032">
    <property type="entry name" value="AhpD-like"/>
</dbReference>
<keyword evidence="3" id="KW-1185">Reference proteome</keyword>
<keyword evidence="2" id="KW-0560">Oxidoreductase</keyword>
<dbReference type="PANTHER" id="PTHR34846">
    <property type="entry name" value="4-CARBOXYMUCONOLACTONE DECARBOXYLASE FAMILY PROTEIN (AFU_ORTHOLOGUE AFUA_6G11590)"/>
    <property type="match status" value="1"/>
</dbReference>
<feature type="domain" description="Carboxymuconolactone decarboxylase-like" evidence="1">
    <location>
        <begin position="14"/>
        <end position="95"/>
    </location>
</feature>
<dbReference type="EMBL" id="QDKP01000017">
    <property type="protein sequence ID" value="PVM85984.1"/>
    <property type="molecule type" value="Genomic_DNA"/>
</dbReference>
<dbReference type="Gene3D" id="1.20.1290.10">
    <property type="entry name" value="AhpD-like"/>
    <property type="match status" value="1"/>
</dbReference>
<dbReference type="RefSeq" id="WP_116565518.1">
    <property type="nucleotide sequence ID" value="NZ_QDKP01000017.1"/>
</dbReference>
<dbReference type="Pfam" id="PF02627">
    <property type="entry name" value="CMD"/>
    <property type="match status" value="1"/>
</dbReference>
<dbReference type="PANTHER" id="PTHR34846:SF10">
    <property type="entry name" value="CYTOPLASMIC PROTEIN"/>
    <property type="match status" value="1"/>
</dbReference>
<accession>A0A2T9JQL4</accession>